<accession>A0A8K0DFN9</accession>
<dbReference type="Proteomes" id="UP000801492">
    <property type="component" value="Unassembled WGS sequence"/>
</dbReference>
<protein>
    <submittedName>
        <fullName evidence="1">Uncharacterized protein</fullName>
    </submittedName>
</protein>
<gene>
    <name evidence="1" type="ORF">ILUMI_02883</name>
</gene>
<organism evidence="1 2">
    <name type="scientific">Ignelater luminosus</name>
    <name type="common">Cucubano</name>
    <name type="synonym">Pyrophorus luminosus</name>
    <dbReference type="NCBI Taxonomy" id="2038154"/>
    <lineage>
        <taxon>Eukaryota</taxon>
        <taxon>Metazoa</taxon>
        <taxon>Ecdysozoa</taxon>
        <taxon>Arthropoda</taxon>
        <taxon>Hexapoda</taxon>
        <taxon>Insecta</taxon>
        <taxon>Pterygota</taxon>
        <taxon>Neoptera</taxon>
        <taxon>Endopterygota</taxon>
        <taxon>Coleoptera</taxon>
        <taxon>Polyphaga</taxon>
        <taxon>Elateriformia</taxon>
        <taxon>Elateroidea</taxon>
        <taxon>Elateridae</taxon>
        <taxon>Agrypninae</taxon>
        <taxon>Pyrophorini</taxon>
        <taxon>Ignelater</taxon>
    </lineage>
</organism>
<dbReference type="EMBL" id="VTPC01001061">
    <property type="protein sequence ID" value="KAF2903304.1"/>
    <property type="molecule type" value="Genomic_DNA"/>
</dbReference>
<sequence>MKISMIPNNRTWYRLQVILKAIFLHLIVSSESNLVCLKCYKLISKPIAILTS</sequence>
<proteinExistence type="predicted"/>
<comment type="caution">
    <text evidence="1">The sequence shown here is derived from an EMBL/GenBank/DDBJ whole genome shotgun (WGS) entry which is preliminary data.</text>
</comment>
<reference evidence="1" key="1">
    <citation type="submission" date="2019-08" db="EMBL/GenBank/DDBJ databases">
        <title>The genome of the North American firefly Photinus pyralis.</title>
        <authorList>
            <consortium name="Photinus pyralis genome working group"/>
            <person name="Fallon T.R."/>
            <person name="Sander Lower S.E."/>
            <person name="Weng J.-K."/>
        </authorList>
    </citation>
    <scope>NUCLEOTIDE SEQUENCE</scope>
    <source>
        <strain evidence="1">TRF0915ILg1</strain>
        <tissue evidence="1">Whole body</tissue>
    </source>
</reference>
<evidence type="ECO:0000313" key="1">
    <source>
        <dbReference type="EMBL" id="KAF2903304.1"/>
    </source>
</evidence>
<keyword evidence="2" id="KW-1185">Reference proteome</keyword>
<name>A0A8K0DFN9_IGNLU</name>
<dbReference type="AlphaFoldDB" id="A0A8K0DFN9"/>
<evidence type="ECO:0000313" key="2">
    <source>
        <dbReference type="Proteomes" id="UP000801492"/>
    </source>
</evidence>